<dbReference type="InterPro" id="IPR001623">
    <property type="entry name" value="DnaJ_domain"/>
</dbReference>
<dbReference type="InterPro" id="IPR036869">
    <property type="entry name" value="J_dom_sf"/>
</dbReference>
<dbReference type="PROSITE" id="PS50076">
    <property type="entry name" value="DNAJ_2"/>
    <property type="match status" value="1"/>
</dbReference>
<dbReference type="SUPFAM" id="SSF46565">
    <property type="entry name" value="Chaperone J-domain"/>
    <property type="match status" value="1"/>
</dbReference>
<evidence type="ECO:0000259" key="8">
    <source>
        <dbReference type="PROSITE" id="PS50157"/>
    </source>
</evidence>
<name>A0AAD1UBN6_EUPCR</name>
<dbReference type="SMART" id="SM00271">
    <property type="entry name" value="DnaJ"/>
    <property type="match status" value="1"/>
</dbReference>
<dbReference type="SMART" id="SM00355">
    <property type="entry name" value="ZnF_C2H2"/>
    <property type="match status" value="2"/>
</dbReference>
<dbReference type="EMBL" id="CAMPGE010003380">
    <property type="protein sequence ID" value="CAI2362213.1"/>
    <property type="molecule type" value="Genomic_DNA"/>
</dbReference>
<feature type="coiled-coil region" evidence="5">
    <location>
        <begin position="239"/>
        <end position="299"/>
    </location>
</feature>
<dbReference type="GO" id="GO:0008270">
    <property type="term" value="F:zinc ion binding"/>
    <property type="evidence" value="ECO:0007669"/>
    <property type="project" value="UniProtKB-KW"/>
</dbReference>
<evidence type="ECO:0000256" key="6">
    <source>
        <dbReference type="SAM" id="MobiDB-lite"/>
    </source>
</evidence>
<dbReference type="Pfam" id="PF21884">
    <property type="entry name" value="ZUO1-like_ZHD"/>
    <property type="match status" value="1"/>
</dbReference>
<protein>
    <submittedName>
        <fullName evidence="9">Uncharacterized protein</fullName>
    </submittedName>
</protein>
<dbReference type="InterPro" id="IPR051964">
    <property type="entry name" value="Chaperone_stress_response"/>
</dbReference>
<accession>A0AAD1UBN6</accession>
<feature type="domain" description="C2H2-type" evidence="8">
    <location>
        <begin position="300"/>
        <end position="329"/>
    </location>
</feature>
<evidence type="ECO:0000259" key="7">
    <source>
        <dbReference type="PROSITE" id="PS50076"/>
    </source>
</evidence>
<dbReference type="InterPro" id="IPR036236">
    <property type="entry name" value="Znf_C2H2_sf"/>
</dbReference>
<dbReference type="Pfam" id="PF12171">
    <property type="entry name" value="zf-C2H2_jaz"/>
    <property type="match status" value="1"/>
</dbReference>
<evidence type="ECO:0000256" key="1">
    <source>
        <dbReference type="ARBA" id="ARBA00022723"/>
    </source>
</evidence>
<dbReference type="PANTHER" id="PTHR44029">
    <property type="entry name" value="DNAJ HOMOLOG SUBFAMILY C MEMBER 21"/>
    <property type="match status" value="1"/>
</dbReference>
<feature type="domain" description="J" evidence="7">
    <location>
        <begin position="19"/>
        <end position="83"/>
    </location>
</feature>
<evidence type="ECO:0000256" key="3">
    <source>
        <dbReference type="ARBA" id="ARBA00022833"/>
    </source>
</evidence>
<feature type="compositionally biased region" description="Basic residues" evidence="6">
    <location>
        <begin position="481"/>
        <end position="492"/>
    </location>
</feature>
<dbReference type="InterPro" id="IPR054076">
    <property type="entry name" value="ZUO1-like_ZHD"/>
</dbReference>
<organism evidence="9 10">
    <name type="scientific">Euplotes crassus</name>
    <dbReference type="NCBI Taxonomy" id="5936"/>
    <lineage>
        <taxon>Eukaryota</taxon>
        <taxon>Sar</taxon>
        <taxon>Alveolata</taxon>
        <taxon>Ciliophora</taxon>
        <taxon>Intramacronucleata</taxon>
        <taxon>Spirotrichea</taxon>
        <taxon>Hypotrichia</taxon>
        <taxon>Euplotida</taxon>
        <taxon>Euplotidae</taxon>
        <taxon>Moneuplotes</taxon>
    </lineage>
</organism>
<dbReference type="AlphaFoldDB" id="A0AAD1UBN6"/>
<feature type="compositionally biased region" description="Basic and acidic residues" evidence="6">
    <location>
        <begin position="354"/>
        <end position="370"/>
    </location>
</feature>
<comment type="caution">
    <text evidence="9">The sequence shown here is derived from an EMBL/GenBank/DDBJ whole genome shotgun (WGS) entry which is preliminary data.</text>
</comment>
<dbReference type="GO" id="GO:0003676">
    <property type="term" value="F:nucleic acid binding"/>
    <property type="evidence" value="ECO:0007669"/>
    <property type="project" value="InterPro"/>
</dbReference>
<reference evidence="9" key="1">
    <citation type="submission" date="2023-07" db="EMBL/GenBank/DDBJ databases">
        <authorList>
            <consortium name="AG Swart"/>
            <person name="Singh M."/>
            <person name="Singh A."/>
            <person name="Seah K."/>
            <person name="Emmerich C."/>
        </authorList>
    </citation>
    <scope>NUCLEOTIDE SEQUENCE</scope>
    <source>
        <strain evidence="9">DP1</strain>
    </source>
</reference>
<dbReference type="GO" id="GO:0005737">
    <property type="term" value="C:cytoplasm"/>
    <property type="evidence" value="ECO:0007669"/>
    <property type="project" value="TreeGrafter"/>
</dbReference>
<feature type="compositionally biased region" description="Basic residues" evidence="6">
    <location>
        <begin position="451"/>
        <end position="464"/>
    </location>
</feature>
<keyword evidence="3" id="KW-0862">Zinc</keyword>
<dbReference type="Gene3D" id="1.10.287.110">
    <property type="entry name" value="DnaJ domain"/>
    <property type="match status" value="1"/>
</dbReference>
<feature type="compositionally biased region" description="Basic residues" evidence="6">
    <location>
        <begin position="519"/>
        <end position="528"/>
    </location>
</feature>
<keyword evidence="5" id="KW-0175">Coiled coil</keyword>
<feature type="region of interest" description="Disordered" evidence="6">
    <location>
        <begin position="354"/>
        <end position="543"/>
    </location>
</feature>
<evidence type="ECO:0000313" key="9">
    <source>
        <dbReference type="EMBL" id="CAI2362213.1"/>
    </source>
</evidence>
<dbReference type="Gene3D" id="3.30.160.60">
    <property type="entry name" value="Classic Zinc Finger"/>
    <property type="match status" value="1"/>
</dbReference>
<dbReference type="SUPFAM" id="SSF57667">
    <property type="entry name" value="beta-beta-alpha zinc fingers"/>
    <property type="match status" value="1"/>
</dbReference>
<dbReference type="InterPro" id="IPR022755">
    <property type="entry name" value="Znf_C2H2_jaz"/>
</dbReference>
<feature type="compositionally biased region" description="Basic and acidic residues" evidence="6">
    <location>
        <begin position="465"/>
        <end position="477"/>
    </location>
</feature>
<dbReference type="InterPro" id="IPR003604">
    <property type="entry name" value="Matrin/U1-like-C_Znf_C2H2"/>
</dbReference>
<feature type="domain" description="C2H2-type" evidence="8">
    <location>
        <begin position="544"/>
        <end position="572"/>
    </location>
</feature>
<dbReference type="Pfam" id="PF00226">
    <property type="entry name" value="DnaJ"/>
    <property type="match status" value="1"/>
</dbReference>
<gene>
    <name evidence="9" type="ORF">ECRASSUSDP1_LOCUS3535</name>
</gene>
<feature type="compositionally biased region" description="Basic and acidic residues" evidence="6">
    <location>
        <begin position="529"/>
        <end position="543"/>
    </location>
</feature>
<keyword evidence="2 4" id="KW-0863">Zinc-finger</keyword>
<evidence type="ECO:0000256" key="2">
    <source>
        <dbReference type="ARBA" id="ARBA00022771"/>
    </source>
</evidence>
<dbReference type="PANTHER" id="PTHR44029:SF1">
    <property type="entry name" value="DNAJ HOMOLOG SUBFAMILY C MEMBER 21"/>
    <property type="match status" value="1"/>
</dbReference>
<keyword evidence="10" id="KW-1185">Reference proteome</keyword>
<proteinExistence type="predicted"/>
<evidence type="ECO:0000256" key="5">
    <source>
        <dbReference type="SAM" id="Coils"/>
    </source>
</evidence>
<evidence type="ECO:0000313" key="10">
    <source>
        <dbReference type="Proteomes" id="UP001295684"/>
    </source>
</evidence>
<evidence type="ECO:0000256" key="4">
    <source>
        <dbReference type="PROSITE-ProRule" id="PRU00042"/>
    </source>
</evidence>
<feature type="compositionally biased region" description="Basic and acidic residues" evidence="6">
    <location>
        <begin position="508"/>
        <end position="518"/>
    </location>
</feature>
<dbReference type="PROSITE" id="PS50157">
    <property type="entry name" value="ZINC_FINGER_C2H2_2"/>
    <property type="match status" value="2"/>
</dbReference>
<dbReference type="InterPro" id="IPR013087">
    <property type="entry name" value="Znf_C2H2_type"/>
</dbReference>
<feature type="compositionally biased region" description="Basic residues" evidence="6">
    <location>
        <begin position="382"/>
        <end position="396"/>
    </location>
</feature>
<dbReference type="CDD" id="cd06257">
    <property type="entry name" value="DnaJ"/>
    <property type="match status" value="1"/>
</dbReference>
<dbReference type="PROSITE" id="PS00028">
    <property type="entry name" value="ZINC_FINGER_C2H2_1"/>
    <property type="match status" value="2"/>
</dbReference>
<dbReference type="Proteomes" id="UP001295684">
    <property type="component" value="Unassembled WGS sequence"/>
</dbReference>
<dbReference type="SMART" id="SM00451">
    <property type="entry name" value="ZnF_U1"/>
    <property type="match status" value="1"/>
</dbReference>
<dbReference type="PRINTS" id="PR00625">
    <property type="entry name" value="JDOMAIN"/>
</dbReference>
<sequence>MGQGESIEGEGDQSGKKMCYYEMLQLEKDCTQEQIDKAYKKAALKLHPDKNRDRDTTHLFQACQEAYTILSDPHERQWYDDHREQILSGIDPEAAKEEDSSMITPQDLIKYVDPHCYPGGFDINNKDNFYQVYRELFIQIDKEEELEEDIGTDHILAPNFGDSGTYIEDVHAFYRFWEVFSTKKEFTYADKYNTKDAQNGRERRFVKAENRKERQIEKKKFNQSCRDVLEFIRKRDPRIIKYKKEKEEEKARKKAIEAEKKRKLEEAHQKRREEYREKLRQEYEQMEEEMEEVVEIQNTIICEICNKNFKTEGAFNNHIRSKKHKQKVAQFAKASDKSIKQVNDEQLVKLNEEIEKKEEEKQEEVTKEIQEEFVNEEYERQKQKKLKKKQKKKQKQMAKMQYDSEDEANFEKAEQDDEDAEAEGEANDSDEGAEGEESEQEEEEEVYVSRNKQKASKKNKKKSKANQEEEKKTEEVSQAKPGKKKKNRKKKQVYVNQMKTNDEDAEESKDGTEGEEIPKKKRRRRAKKDKQADDGDEAEKKPEFLCRVCNNKFVTKNKLHKHLKQSGHSKGN</sequence>
<keyword evidence="1" id="KW-0479">Metal-binding</keyword>
<feature type="compositionally biased region" description="Acidic residues" evidence="6">
    <location>
        <begin position="403"/>
        <end position="446"/>
    </location>
</feature>